<evidence type="ECO:0000313" key="5">
    <source>
        <dbReference type="Proteomes" id="UP000238325"/>
    </source>
</evidence>
<feature type="domain" description="Tyr recombinase" evidence="2">
    <location>
        <begin position="1"/>
        <end position="61"/>
    </location>
</feature>
<dbReference type="GO" id="GO:0015074">
    <property type="term" value="P:DNA integration"/>
    <property type="evidence" value="ECO:0007669"/>
    <property type="project" value="InterPro"/>
</dbReference>
<proteinExistence type="predicted"/>
<protein>
    <recommendedName>
        <fullName evidence="2">Tyr recombinase domain-containing protein</fullName>
    </recommendedName>
</protein>
<reference evidence="5 6" key="1">
    <citation type="submission" date="2017-09" db="EMBL/GenBank/DDBJ databases">
        <title>Genomic, metabolic, and phenotypic characteristics of bacterial isolates from the natural microbiome of the model nematode Caenorhabditis elegans.</title>
        <authorList>
            <person name="Zimmermann J."/>
            <person name="Obeng N."/>
            <person name="Yang W."/>
            <person name="Obeng O."/>
            <person name="Kissoyan K."/>
            <person name="Pees B."/>
            <person name="Dirksen P."/>
            <person name="Hoppner M."/>
            <person name="Franke A."/>
            <person name="Rosenstiel P."/>
            <person name="Leippe M."/>
            <person name="Dierking K."/>
            <person name="Kaleta C."/>
            <person name="Schulenburg H."/>
        </authorList>
    </citation>
    <scope>NUCLEOTIDE SEQUENCE [LARGE SCALE GENOMIC DNA]</scope>
    <source>
        <strain evidence="3 6">MYb25</strain>
        <strain evidence="4 5">MYb44</strain>
    </source>
</reference>
<evidence type="ECO:0000259" key="2">
    <source>
        <dbReference type="PROSITE" id="PS51898"/>
    </source>
</evidence>
<comment type="caution">
    <text evidence="3">The sequence shown here is derived from an EMBL/GenBank/DDBJ whole genome shotgun (WGS) entry which is preliminary data.</text>
</comment>
<dbReference type="Proteomes" id="UP000238325">
    <property type="component" value="Unassembled WGS sequence"/>
</dbReference>
<name>A0A2S9CZL0_CHRCI</name>
<dbReference type="EMBL" id="PCPP01000001">
    <property type="protein sequence ID" value="PRB85958.1"/>
    <property type="molecule type" value="Genomic_DNA"/>
</dbReference>
<evidence type="ECO:0000256" key="1">
    <source>
        <dbReference type="ARBA" id="ARBA00023172"/>
    </source>
</evidence>
<evidence type="ECO:0000313" key="6">
    <source>
        <dbReference type="Proteomes" id="UP000238534"/>
    </source>
</evidence>
<dbReference type="InterPro" id="IPR013762">
    <property type="entry name" value="Integrase-like_cat_sf"/>
</dbReference>
<dbReference type="InterPro" id="IPR011010">
    <property type="entry name" value="DNA_brk_join_enz"/>
</dbReference>
<sequence length="61" mass="6999">MDAEINKHFTFHGFRNTFATLQIAAGTSIYMVSKLLGHKDIKTTEIYAKIVDSLKKKRLKE</sequence>
<organism evidence="3 6">
    <name type="scientific">Chryseobacterium culicis</name>
    <dbReference type="NCBI Taxonomy" id="680127"/>
    <lineage>
        <taxon>Bacteria</taxon>
        <taxon>Pseudomonadati</taxon>
        <taxon>Bacteroidota</taxon>
        <taxon>Flavobacteriia</taxon>
        <taxon>Flavobacteriales</taxon>
        <taxon>Weeksellaceae</taxon>
        <taxon>Chryseobacterium group</taxon>
        <taxon>Chryseobacterium</taxon>
    </lineage>
</organism>
<dbReference type="Gene3D" id="1.10.443.10">
    <property type="entry name" value="Intergrase catalytic core"/>
    <property type="match status" value="1"/>
</dbReference>
<dbReference type="InterPro" id="IPR002104">
    <property type="entry name" value="Integrase_catalytic"/>
</dbReference>
<dbReference type="GO" id="GO:0003677">
    <property type="term" value="F:DNA binding"/>
    <property type="evidence" value="ECO:0007669"/>
    <property type="project" value="InterPro"/>
</dbReference>
<dbReference type="PROSITE" id="PS51898">
    <property type="entry name" value="TYR_RECOMBINASE"/>
    <property type="match status" value="1"/>
</dbReference>
<dbReference type="AlphaFoldDB" id="A0A2S9CZL0"/>
<dbReference type="Proteomes" id="UP000238534">
    <property type="component" value="Unassembled WGS sequence"/>
</dbReference>
<dbReference type="GO" id="GO:0006310">
    <property type="term" value="P:DNA recombination"/>
    <property type="evidence" value="ECO:0007669"/>
    <property type="project" value="UniProtKB-KW"/>
</dbReference>
<dbReference type="OrthoDB" id="9806835at2"/>
<dbReference type="EMBL" id="PCPH01000001">
    <property type="protein sequence ID" value="PRB91711.1"/>
    <property type="molecule type" value="Genomic_DNA"/>
</dbReference>
<evidence type="ECO:0000313" key="3">
    <source>
        <dbReference type="EMBL" id="PRB85958.1"/>
    </source>
</evidence>
<keyword evidence="5" id="KW-1185">Reference proteome</keyword>
<evidence type="ECO:0000313" key="4">
    <source>
        <dbReference type="EMBL" id="PRB91711.1"/>
    </source>
</evidence>
<keyword evidence="1" id="KW-0233">DNA recombination</keyword>
<dbReference type="Pfam" id="PF00589">
    <property type="entry name" value="Phage_integrase"/>
    <property type="match status" value="1"/>
</dbReference>
<dbReference type="SUPFAM" id="SSF56349">
    <property type="entry name" value="DNA breaking-rejoining enzymes"/>
    <property type="match status" value="1"/>
</dbReference>
<accession>A0A2S9CZL0</accession>
<gene>
    <name evidence="3" type="ORF">CQ022_06830</name>
    <name evidence="4" type="ORF">CQ033_00500</name>
</gene>